<name>A0A086TBN7_HAPC1</name>
<dbReference type="Gene3D" id="1.20.870.10">
    <property type="entry name" value="Son of sevenless (SoS) protein Chain: S domain 1"/>
    <property type="match status" value="1"/>
</dbReference>
<proteinExistence type="predicted"/>
<dbReference type="PROSITE" id="PS50009">
    <property type="entry name" value="RASGEF_CAT"/>
    <property type="match status" value="1"/>
</dbReference>
<keyword evidence="7" id="KW-1185">Reference proteome</keyword>
<dbReference type="AlphaFoldDB" id="A0A086TBN7"/>
<dbReference type="GO" id="GO:0007265">
    <property type="term" value="P:Ras protein signal transduction"/>
    <property type="evidence" value="ECO:0007669"/>
    <property type="project" value="TreeGrafter"/>
</dbReference>
<evidence type="ECO:0000259" key="5">
    <source>
        <dbReference type="PROSITE" id="PS50212"/>
    </source>
</evidence>
<dbReference type="CDD" id="cd06224">
    <property type="entry name" value="REM"/>
    <property type="match status" value="1"/>
</dbReference>
<dbReference type="Pfam" id="PF00618">
    <property type="entry name" value="RasGEF_N"/>
    <property type="match status" value="1"/>
</dbReference>
<dbReference type="GO" id="GO:0005886">
    <property type="term" value="C:plasma membrane"/>
    <property type="evidence" value="ECO:0007669"/>
    <property type="project" value="TreeGrafter"/>
</dbReference>
<dbReference type="GO" id="GO:0005085">
    <property type="term" value="F:guanyl-nucleotide exchange factor activity"/>
    <property type="evidence" value="ECO:0007669"/>
    <property type="project" value="UniProtKB-KW"/>
</dbReference>
<feature type="domain" description="N-terminal Ras-GEF" evidence="5">
    <location>
        <begin position="212"/>
        <end position="338"/>
    </location>
</feature>
<keyword evidence="1 2" id="KW-0344">Guanine-nucleotide releasing factor</keyword>
<gene>
    <name evidence="6" type="ORF">ACRE_023980</name>
</gene>
<dbReference type="PANTHER" id="PTHR23113:SF348">
    <property type="entry name" value="GUANYL-NUCLEOTIDE EXCHANGE FACTOR RASGEF, PUTATIVE (AFU_ORTHOLOGUE AFUA_1G04700)-RELATED"/>
    <property type="match status" value="1"/>
</dbReference>
<comment type="caution">
    <text evidence="6">The sequence shown here is derived from an EMBL/GenBank/DDBJ whole genome shotgun (WGS) entry which is preliminary data.</text>
</comment>
<organism evidence="6 7">
    <name type="scientific">Hapsidospora chrysogenum (strain ATCC 11550 / CBS 779.69 / DSM 880 / IAM 14645 / JCM 23072 / IMI 49137)</name>
    <name type="common">Acremonium chrysogenum</name>
    <dbReference type="NCBI Taxonomy" id="857340"/>
    <lineage>
        <taxon>Eukaryota</taxon>
        <taxon>Fungi</taxon>
        <taxon>Dikarya</taxon>
        <taxon>Ascomycota</taxon>
        <taxon>Pezizomycotina</taxon>
        <taxon>Sordariomycetes</taxon>
        <taxon>Hypocreomycetidae</taxon>
        <taxon>Hypocreales</taxon>
        <taxon>Bionectriaceae</taxon>
        <taxon>Hapsidospora</taxon>
    </lineage>
</organism>
<dbReference type="InterPro" id="IPR008937">
    <property type="entry name" value="Ras-like_GEF"/>
</dbReference>
<dbReference type="PANTHER" id="PTHR23113">
    <property type="entry name" value="GUANINE NUCLEOTIDE EXCHANGE FACTOR"/>
    <property type="match status" value="1"/>
</dbReference>
<dbReference type="InterPro" id="IPR036964">
    <property type="entry name" value="RASGEF_cat_dom_sf"/>
</dbReference>
<feature type="compositionally biased region" description="Polar residues" evidence="3">
    <location>
        <begin position="140"/>
        <end position="157"/>
    </location>
</feature>
<dbReference type="Proteomes" id="UP000029964">
    <property type="component" value="Unassembled WGS sequence"/>
</dbReference>
<dbReference type="SMART" id="SM00147">
    <property type="entry name" value="RasGEF"/>
    <property type="match status" value="1"/>
</dbReference>
<dbReference type="SMART" id="SM00229">
    <property type="entry name" value="RasGEFN"/>
    <property type="match status" value="1"/>
</dbReference>
<dbReference type="EMBL" id="JPKY01000016">
    <property type="protein sequence ID" value="KFH46769.1"/>
    <property type="molecule type" value="Genomic_DNA"/>
</dbReference>
<dbReference type="STRING" id="857340.A0A086TBN7"/>
<dbReference type="CDD" id="cd00155">
    <property type="entry name" value="RasGEF"/>
    <property type="match status" value="1"/>
</dbReference>
<feature type="compositionally biased region" description="Basic and acidic residues" evidence="3">
    <location>
        <begin position="380"/>
        <end position="392"/>
    </location>
</feature>
<dbReference type="InterPro" id="IPR023578">
    <property type="entry name" value="Ras_GEF_dom_sf"/>
</dbReference>
<reference evidence="7" key="1">
    <citation type="journal article" date="2014" name="Genome Announc.">
        <title>Genome sequence and annotation of Acremonium chrysogenum, producer of the beta-lactam antibiotic cephalosporin C.</title>
        <authorList>
            <person name="Terfehr D."/>
            <person name="Dahlmann T.A."/>
            <person name="Specht T."/>
            <person name="Zadra I."/>
            <person name="Kuernsteiner H."/>
            <person name="Kueck U."/>
        </authorList>
    </citation>
    <scope>NUCLEOTIDE SEQUENCE [LARGE SCALE GENOMIC DNA]</scope>
    <source>
        <strain evidence="7">ATCC 11550 / CBS 779.69 / DSM 880 / IAM 14645 / JCM 23072 / IMI 49137</strain>
    </source>
</reference>
<evidence type="ECO:0000256" key="1">
    <source>
        <dbReference type="ARBA" id="ARBA00022658"/>
    </source>
</evidence>
<dbReference type="OrthoDB" id="28357at2759"/>
<evidence type="ECO:0000259" key="4">
    <source>
        <dbReference type="PROSITE" id="PS50009"/>
    </source>
</evidence>
<protein>
    <submittedName>
        <fullName evidence="6">Ras guanine nucleotide exchange factor A-like protein</fullName>
    </submittedName>
</protein>
<feature type="region of interest" description="Disordered" evidence="3">
    <location>
        <begin position="666"/>
        <end position="689"/>
    </location>
</feature>
<dbReference type="PROSITE" id="PS50212">
    <property type="entry name" value="RASGEF_NTER"/>
    <property type="match status" value="1"/>
</dbReference>
<dbReference type="Gene3D" id="1.10.840.10">
    <property type="entry name" value="Ras guanine-nucleotide exchange factors catalytic domain"/>
    <property type="match status" value="1"/>
</dbReference>
<feature type="region of interest" description="Disordered" evidence="3">
    <location>
        <begin position="81"/>
        <end position="169"/>
    </location>
</feature>
<dbReference type="InterPro" id="IPR000651">
    <property type="entry name" value="Ras-like_Gua-exchang_fac_N"/>
</dbReference>
<feature type="domain" description="Ras-GEF" evidence="4">
    <location>
        <begin position="433"/>
        <end position="671"/>
    </location>
</feature>
<evidence type="ECO:0000313" key="6">
    <source>
        <dbReference type="EMBL" id="KFH46769.1"/>
    </source>
</evidence>
<dbReference type="Pfam" id="PF00617">
    <property type="entry name" value="RasGEF"/>
    <property type="match status" value="1"/>
</dbReference>
<accession>A0A086TBN7</accession>
<feature type="region of interest" description="Disordered" evidence="3">
    <location>
        <begin position="380"/>
        <end position="399"/>
    </location>
</feature>
<evidence type="ECO:0000256" key="2">
    <source>
        <dbReference type="PROSITE-ProRule" id="PRU00168"/>
    </source>
</evidence>
<evidence type="ECO:0000256" key="3">
    <source>
        <dbReference type="SAM" id="MobiDB-lite"/>
    </source>
</evidence>
<evidence type="ECO:0000313" key="7">
    <source>
        <dbReference type="Proteomes" id="UP000029964"/>
    </source>
</evidence>
<sequence>MEAALTNSGLPSILVATKCEHPEDEWEVDAEAMAKHKYFQACIATYKVSTETPEVARACLQAILRAAVAHRRGTVTSLSLREPHKENGETVARRRAQSNLEAQESYGARPLSGEQSRHSRASSDLSLLKGFNNPPVTDGYRNQSRSGEQTQCQQPDSVPSDRITGATPLVRRIRLDKPGDSFLDVDESDAESHRYSDDIPILQRNEDSGVDKSAKIVGVSFDDLVDRLLGPRVSKADANFSAIFLCLYRKFASPSELFSAILDRLDRVRDDKTAHYLSKTATQLRIIEVVAKWVSLYPGDFARPATRKNLEEFIKHLSTEPIFSIAAQQIRRNLYLNVVEDDDTGWANADENGDWASQSASDDANKLAAGVSALQFDADVDGKPSEYSDTDRGSSVGSQFQSYDEYEREAARLEPSDQLPMNKFRYHIFMDVPDDDIADELTRIDWVMFSSIRIRDFVRHVSLSASQKEKCKSLRNVNRMINHFNHVAQWVANMILLRDKAKHRAQVLEKFMNIALKLRQLNNYNGLAAVLAGVNGTAIHRLSQTKNLVPADVQKRFARLVILMGTQKSHFAYRLAWENSPLPRIPFIPLHRGDLVSAEEGSRTFVGPKGDRINWKKFEVLAEVLLPIMKSQGTPYPNLSKHDTVRELILGCRMPTDEEEIYQRSVQVESGTGGSTDQGRKKAFPWFAK</sequence>
<dbReference type="HOGENOM" id="CLU_005431_1_0_1"/>
<dbReference type="SUPFAM" id="SSF48366">
    <property type="entry name" value="Ras GEF"/>
    <property type="match status" value="1"/>
</dbReference>
<dbReference type="InterPro" id="IPR001895">
    <property type="entry name" value="RASGEF_cat_dom"/>
</dbReference>
<feature type="compositionally biased region" description="Basic and acidic residues" evidence="3">
    <location>
        <begin position="81"/>
        <end position="92"/>
    </location>
</feature>